<dbReference type="SUPFAM" id="SSF47413">
    <property type="entry name" value="lambda repressor-like DNA-binding domains"/>
    <property type="match status" value="1"/>
</dbReference>
<dbReference type="InterPro" id="IPR011051">
    <property type="entry name" value="RmlC_Cupin_sf"/>
</dbReference>
<dbReference type="EMBL" id="JBJHQH010000035">
    <property type="protein sequence ID" value="MFK9095179.1"/>
    <property type="molecule type" value="Genomic_DNA"/>
</dbReference>
<proteinExistence type="predicted"/>
<feature type="domain" description="HTH cro/C1-type" evidence="2">
    <location>
        <begin position="16"/>
        <end position="70"/>
    </location>
</feature>
<evidence type="ECO:0000259" key="2">
    <source>
        <dbReference type="PROSITE" id="PS50943"/>
    </source>
</evidence>
<dbReference type="InterPro" id="IPR013096">
    <property type="entry name" value="Cupin_2"/>
</dbReference>
<evidence type="ECO:0000256" key="1">
    <source>
        <dbReference type="ARBA" id="ARBA00023125"/>
    </source>
</evidence>
<keyword evidence="1" id="KW-0238">DNA-binding</keyword>
<dbReference type="SMART" id="SM00530">
    <property type="entry name" value="HTH_XRE"/>
    <property type="match status" value="1"/>
</dbReference>
<keyword evidence="4" id="KW-1185">Reference proteome</keyword>
<accession>A0ABW8RNS3</accession>
<dbReference type="InterPro" id="IPR010982">
    <property type="entry name" value="Lambda_DNA-bd_dom_sf"/>
</dbReference>
<evidence type="ECO:0000313" key="4">
    <source>
        <dbReference type="Proteomes" id="UP001623041"/>
    </source>
</evidence>
<dbReference type="PANTHER" id="PTHR46797:SF24">
    <property type="entry name" value="DNA-BINDING PHAGE PROTEIN"/>
    <property type="match status" value="1"/>
</dbReference>
<dbReference type="CDD" id="cd00093">
    <property type="entry name" value="HTH_XRE"/>
    <property type="match status" value="1"/>
</dbReference>
<dbReference type="Gene3D" id="2.60.120.10">
    <property type="entry name" value="Jelly Rolls"/>
    <property type="match status" value="1"/>
</dbReference>
<dbReference type="Proteomes" id="UP001623041">
    <property type="component" value="Unassembled WGS sequence"/>
</dbReference>
<evidence type="ECO:0000313" key="3">
    <source>
        <dbReference type="EMBL" id="MFK9095179.1"/>
    </source>
</evidence>
<dbReference type="Gene3D" id="1.10.260.40">
    <property type="entry name" value="lambda repressor-like DNA-binding domains"/>
    <property type="match status" value="1"/>
</dbReference>
<dbReference type="PANTHER" id="PTHR46797">
    <property type="entry name" value="HTH-TYPE TRANSCRIPTIONAL REGULATOR"/>
    <property type="match status" value="1"/>
</dbReference>
<dbReference type="PROSITE" id="PS50943">
    <property type="entry name" value="HTH_CROC1"/>
    <property type="match status" value="1"/>
</dbReference>
<organism evidence="3 4">
    <name type="scientific">Bacillus salipaludis</name>
    <dbReference type="NCBI Taxonomy" id="2547811"/>
    <lineage>
        <taxon>Bacteria</taxon>
        <taxon>Bacillati</taxon>
        <taxon>Bacillota</taxon>
        <taxon>Bacilli</taxon>
        <taxon>Bacillales</taxon>
        <taxon>Bacillaceae</taxon>
        <taxon>Bacillus</taxon>
    </lineage>
</organism>
<dbReference type="CDD" id="cd02209">
    <property type="entry name" value="cupin_XRE_C"/>
    <property type="match status" value="1"/>
</dbReference>
<dbReference type="Pfam" id="PF01381">
    <property type="entry name" value="HTH_3"/>
    <property type="match status" value="1"/>
</dbReference>
<name>A0ABW8RNS3_9BACI</name>
<sequence>MEEENVDLSSQVGSKLREIRKNKKISLEDLSNLSNVSKLTLGKIERGEANPTINILWKICRGLNIPLASLITFEEDVEVFRFSPNHHFAGHNNDWFINPLFKAFGTVEWHRACIEPNSEYSESHLAGSEEIVLVLNGQLELKVGGEKHQLNKWDVIKFKGEDLHTYVNRSEEKVYLMLSLNYSSP</sequence>
<dbReference type="RefSeq" id="WP_406583583.1">
    <property type="nucleotide sequence ID" value="NZ_JBJHQH010000035.1"/>
</dbReference>
<reference evidence="3 4" key="1">
    <citation type="submission" date="2024-11" db="EMBL/GenBank/DDBJ databases">
        <authorList>
            <person name="Lucas J.A."/>
        </authorList>
    </citation>
    <scope>NUCLEOTIDE SEQUENCE [LARGE SCALE GENOMIC DNA]</scope>
    <source>
        <strain evidence="3 4">Z 5.4</strain>
    </source>
</reference>
<dbReference type="InterPro" id="IPR001387">
    <property type="entry name" value="Cro/C1-type_HTH"/>
</dbReference>
<dbReference type="InterPro" id="IPR014710">
    <property type="entry name" value="RmlC-like_jellyroll"/>
</dbReference>
<protein>
    <submittedName>
        <fullName evidence="3">Helix-turn-helix domain-containing protein</fullName>
    </submittedName>
</protein>
<comment type="caution">
    <text evidence="3">The sequence shown here is derived from an EMBL/GenBank/DDBJ whole genome shotgun (WGS) entry which is preliminary data.</text>
</comment>
<dbReference type="SUPFAM" id="SSF51182">
    <property type="entry name" value="RmlC-like cupins"/>
    <property type="match status" value="1"/>
</dbReference>
<dbReference type="InterPro" id="IPR050807">
    <property type="entry name" value="TransReg_Diox_bact_type"/>
</dbReference>
<dbReference type="Pfam" id="PF07883">
    <property type="entry name" value="Cupin_2"/>
    <property type="match status" value="1"/>
</dbReference>
<gene>
    <name evidence="3" type="ORF">ACJEBI_27465</name>
</gene>